<comment type="caution">
    <text evidence="1">The sequence shown here is derived from an EMBL/GenBank/DDBJ whole genome shotgun (WGS) entry which is preliminary data.</text>
</comment>
<reference evidence="1 2" key="1">
    <citation type="submission" date="2017-11" db="EMBL/GenBank/DDBJ databases">
        <title>De novo assembly and phasing of dikaryotic genomes from two isolates of Puccinia coronata f. sp. avenae, the causal agent of oat crown rust.</title>
        <authorList>
            <person name="Miller M.E."/>
            <person name="Zhang Y."/>
            <person name="Omidvar V."/>
            <person name="Sperschneider J."/>
            <person name="Schwessinger B."/>
            <person name="Raley C."/>
            <person name="Palmer J.M."/>
            <person name="Garnica D."/>
            <person name="Upadhyaya N."/>
            <person name="Rathjen J."/>
            <person name="Taylor J.M."/>
            <person name="Park R.F."/>
            <person name="Dodds P.N."/>
            <person name="Hirsch C.D."/>
            <person name="Kianian S.F."/>
            <person name="Figueroa M."/>
        </authorList>
    </citation>
    <scope>NUCLEOTIDE SEQUENCE [LARGE SCALE GENOMIC DNA]</scope>
    <source>
        <strain evidence="1">12SD80</strain>
    </source>
</reference>
<dbReference type="AlphaFoldDB" id="A0A2N5THP5"/>
<dbReference type="EMBL" id="PGCI01000577">
    <property type="protein sequence ID" value="PLW25023.1"/>
    <property type="molecule type" value="Genomic_DNA"/>
</dbReference>
<proteinExistence type="predicted"/>
<gene>
    <name evidence="1" type="ORF">PCASD_24249</name>
</gene>
<dbReference type="Proteomes" id="UP000235392">
    <property type="component" value="Unassembled WGS sequence"/>
</dbReference>
<evidence type="ECO:0000313" key="2">
    <source>
        <dbReference type="Proteomes" id="UP000235392"/>
    </source>
</evidence>
<evidence type="ECO:0000313" key="1">
    <source>
        <dbReference type="EMBL" id="PLW25023.1"/>
    </source>
</evidence>
<protein>
    <submittedName>
        <fullName evidence="1">Uncharacterized protein</fullName>
    </submittedName>
</protein>
<accession>A0A2N5THP5</accession>
<organism evidence="1 2">
    <name type="scientific">Puccinia coronata f. sp. avenae</name>
    <dbReference type="NCBI Taxonomy" id="200324"/>
    <lineage>
        <taxon>Eukaryota</taxon>
        <taxon>Fungi</taxon>
        <taxon>Dikarya</taxon>
        <taxon>Basidiomycota</taxon>
        <taxon>Pucciniomycotina</taxon>
        <taxon>Pucciniomycetes</taxon>
        <taxon>Pucciniales</taxon>
        <taxon>Pucciniaceae</taxon>
        <taxon>Puccinia</taxon>
    </lineage>
</organism>
<name>A0A2N5THP5_9BASI</name>
<sequence>MWKTIQSAFPKPPAALPVINGKSLFEDKAAALHCHFFPPPPVAPPHQPSTELTGFTSVTHDEIKAAIAAIPASSAPGDDTLTMTVWKNLHIVRPDYLTAMTDWSLRSRTLPALLKQVLAVVFPKPTNLITQFRRHTE</sequence>